<evidence type="ECO:0000256" key="10">
    <source>
        <dbReference type="PROSITE-ProRule" id="PRU01384"/>
    </source>
</evidence>
<comment type="subunit">
    <text evidence="9">Heterotetramer, composed of two GyrA and two GyrB chains. In the heterotetramer, GyrA contains the active site tyrosine that forms a transient covalent intermediate with DNA, while GyrB binds cofactors and catalyzes ATP hydrolysis.</text>
</comment>
<feature type="active site" description="O-(5'-phospho-DNA)-tyrosine intermediate" evidence="9 10">
    <location>
        <position position="137"/>
    </location>
</feature>
<accession>D4YKU2</accession>
<comment type="miscellaneous">
    <text evidence="9">Few gyrases are as efficient as E.coli at forming negative supercoils. Not all organisms have 2 type II topoisomerases; in organisms with a single type II topoisomerase this enzyme also has to decatenate newly replicated chromosomes.</text>
</comment>
<comment type="function">
    <text evidence="9">A type II topoisomerase that negatively supercoils closed circular double-stranded (ds) DNA in an ATP-dependent manner to modulate DNA topology and maintain chromosomes in an underwound state. Negative supercoiling favors strand separation, and DNA replication, transcription, recombination and repair, all of which involve strand separation. Also able to catalyze the interconversion of other topological isomers of dsDNA rings, including catenanes and knotted rings. Type II topoisomerases break and join 2 DNA strands simultaneously in an ATP-dependent manner.</text>
</comment>
<dbReference type="PROSITE" id="PS52040">
    <property type="entry name" value="TOPO_IIA"/>
    <property type="match status" value="1"/>
</dbReference>
<dbReference type="eggNOG" id="COG0188">
    <property type="taxonomic scope" value="Bacteria"/>
</dbReference>
<dbReference type="Gene3D" id="1.10.268.10">
    <property type="entry name" value="Topoisomerase, domain 3"/>
    <property type="match status" value="1"/>
</dbReference>
<comment type="subcellular location">
    <subcellularLocation>
        <location evidence="9">Cytoplasm</location>
    </subcellularLocation>
</comment>
<gene>
    <name evidence="9 14" type="primary">gyrA</name>
    <name evidence="14" type="ORF">HMPREF0183_0552</name>
</gene>
<organism evidence="14 15">
    <name type="scientific">Brevibacterium mcbrellneri ATCC 49030</name>
    <dbReference type="NCBI Taxonomy" id="585530"/>
    <lineage>
        <taxon>Bacteria</taxon>
        <taxon>Bacillati</taxon>
        <taxon>Actinomycetota</taxon>
        <taxon>Actinomycetes</taxon>
        <taxon>Micrococcales</taxon>
        <taxon>Brevibacteriaceae</taxon>
        <taxon>Brevibacterium</taxon>
    </lineage>
</organism>
<evidence type="ECO:0000256" key="12">
    <source>
        <dbReference type="SAM" id="MobiDB-lite"/>
    </source>
</evidence>
<feature type="region of interest" description="Disordered" evidence="12">
    <location>
        <begin position="836"/>
        <end position="882"/>
    </location>
</feature>
<keyword evidence="6 9" id="KW-0238">DNA-binding</keyword>
<protein>
    <recommendedName>
        <fullName evidence="9">DNA gyrase subunit A</fullName>
        <ecNumber evidence="9">5.6.2.2</ecNumber>
    </recommendedName>
</protein>
<dbReference type="EMBL" id="ADNU01000018">
    <property type="protein sequence ID" value="EFG48036.1"/>
    <property type="molecule type" value="Genomic_DNA"/>
</dbReference>
<keyword evidence="5 9" id="KW-0799">Topoisomerase</keyword>
<dbReference type="Gene3D" id="3.30.1360.40">
    <property type="match status" value="1"/>
</dbReference>
<dbReference type="EC" id="5.6.2.2" evidence="9"/>
<evidence type="ECO:0000256" key="4">
    <source>
        <dbReference type="ARBA" id="ARBA00022840"/>
    </source>
</evidence>
<dbReference type="FunFam" id="1.10.268.10:FF:000001">
    <property type="entry name" value="DNA gyrase subunit A"/>
    <property type="match status" value="1"/>
</dbReference>
<dbReference type="SUPFAM" id="SSF56719">
    <property type="entry name" value="Type II DNA topoisomerase"/>
    <property type="match status" value="1"/>
</dbReference>
<keyword evidence="9" id="KW-0963">Cytoplasm</keyword>
<dbReference type="SMART" id="SM00434">
    <property type="entry name" value="TOP4c"/>
    <property type="match status" value="1"/>
</dbReference>
<dbReference type="CDD" id="cd00187">
    <property type="entry name" value="TOP4c"/>
    <property type="match status" value="1"/>
</dbReference>
<feature type="domain" description="Topo IIA-type catalytic" evidence="13">
    <location>
        <begin position="49"/>
        <end position="518"/>
    </location>
</feature>
<dbReference type="InterPro" id="IPR050220">
    <property type="entry name" value="Type_II_DNA_Topoisomerases"/>
</dbReference>
<feature type="coiled-coil region" evidence="11">
    <location>
        <begin position="443"/>
        <end position="478"/>
    </location>
</feature>
<dbReference type="InterPro" id="IPR035516">
    <property type="entry name" value="Gyrase/topoIV_suA_C"/>
</dbReference>
<keyword evidence="7 9" id="KW-0413">Isomerase</keyword>
<dbReference type="Gene3D" id="3.90.199.10">
    <property type="entry name" value="Topoisomerase II, domain 5"/>
    <property type="match status" value="1"/>
</dbReference>
<evidence type="ECO:0000256" key="6">
    <source>
        <dbReference type="ARBA" id="ARBA00023125"/>
    </source>
</evidence>
<keyword evidence="15" id="KW-1185">Reference proteome</keyword>
<evidence type="ECO:0000256" key="11">
    <source>
        <dbReference type="SAM" id="Coils"/>
    </source>
</evidence>
<dbReference type="PANTHER" id="PTHR43493">
    <property type="entry name" value="DNA GYRASE/TOPOISOMERASE SUBUNIT A"/>
    <property type="match status" value="1"/>
</dbReference>
<proteinExistence type="inferred from homology"/>
<dbReference type="InterPro" id="IPR013758">
    <property type="entry name" value="Topo_IIA_A/C_ab"/>
</dbReference>
<dbReference type="InterPro" id="IPR006691">
    <property type="entry name" value="GyrA/parC_rep"/>
</dbReference>
<evidence type="ECO:0000256" key="3">
    <source>
        <dbReference type="ARBA" id="ARBA00022741"/>
    </source>
</evidence>
<sequence length="882" mass="97304">MADETHGEDHTPEDAQGVVASRVEKVDLNLEMQRSYLDYAMSVIVGRALPDARDGLKPVHRRVLYAMYDGGYRPDRNYSKCSRVVGDVMGQYHPHGDSAIYDALVRLVQPWAMRYPLIDGQGNFGSAGNDGAAAPRYTECKMAPLSLEMVRDIEEDTVDFQDNYDGRNQEPVYLPARFPNLLVNGSAGIAVGMATNIPPHNLREVAAGAQWLLAHPDATNDEALEALLGIIKGPDFPNGATILGRKGIEDAYRTGRGSITQRAVVEVEEIQGRTCLVVTELPYMVNPDTLANKIASYVKDGKVAGIADLRDESSGRTGQRLVIVLKRDAVAKVVLNNLYKHTQLQENFSANMLALVDNVPRTLSIDAFLRLWVKHQIDVIVRRTRFRLKKAEERAHILRGYLKALSALDEVIALIRRSPSSDEARTGLMELLDVDEIQANAILDLQLRRLAALERLKIEEEAQKIEELIKDYNEILATPARQREIVSEELDAVVQRYGDDRRTKILAGFDGDVSMEDLIPEEEVVVTITRGGYAKRTQSALYRAQHRGGKGITGARLRGDDVVEQFFVTSTHNWLLFFTNTGRVYRAKAYELPEGMRDAKGQHVANLLALQPDEEIAEVLSIPDYDAAQYLMLATKSGLVKKTRLSEYDSNRTGGVIAINLREMADGKSDELVSARLVDAEDHLLLVSRKGMSIRFAADDSTIRPTGRATSGVTGMKFKGEDTLLTMDVVTPGTYVFVVTEAGFAKRTPVEEYRLQGRGGFGIKVAKITEQRGDLVGGLIVSEGDDVFVVMEMGKVVRSKIDEVPAKGRNTMGVVFAKPGKKDRIIAVTRGPEAEDILDEVDESTVSDAELDGESVDSDQSTETQDDQSAETQSADEGDGHQ</sequence>
<evidence type="ECO:0000256" key="7">
    <source>
        <dbReference type="ARBA" id="ARBA00023235"/>
    </source>
</evidence>
<dbReference type="InterPro" id="IPR013760">
    <property type="entry name" value="Topo_IIA-like_dom_sf"/>
</dbReference>
<dbReference type="AlphaFoldDB" id="D4YKU2"/>
<dbReference type="InterPro" id="IPR013757">
    <property type="entry name" value="Topo_IIA_A_a_sf"/>
</dbReference>
<evidence type="ECO:0000256" key="5">
    <source>
        <dbReference type="ARBA" id="ARBA00023029"/>
    </source>
</evidence>
<dbReference type="GO" id="GO:0006265">
    <property type="term" value="P:DNA topological change"/>
    <property type="evidence" value="ECO:0007669"/>
    <property type="project" value="UniProtKB-UniRule"/>
</dbReference>
<name>D4YKU2_9MICO</name>
<evidence type="ECO:0000313" key="15">
    <source>
        <dbReference type="Proteomes" id="UP000005714"/>
    </source>
</evidence>
<keyword evidence="3 9" id="KW-0547">Nucleotide-binding</keyword>
<keyword evidence="4 9" id="KW-0067">ATP-binding</keyword>
<dbReference type="PANTHER" id="PTHR43493:SF5">
    <property type="entry name" value="DNA GYRASE SUBUNIT A, CHLOROPLASTIC_MITOCHONDRIAL"/>
    <property type="match status" value="1"/>
</dbReference>
<dbReference type="HAMAP" id="MF_01897">
    <property type="entry name" value="GyrA"/>
    <property type="match status" value="1"/>
</dbReference>
<dbReference type="GO" id="GO:0005524">
    <property type="term" value="F:ATP binding"/>
    <property type="evidence" value="ECO:0007669"/>
    <property type="project" value="UniProtKB-UniRule"/>
</dbReference>
<comment type="subunit">
    <text evidence="8">Heterotetramer composed of ParC and ParE.</text>
</comment>
<dbReference type="GO" id="GO:0009330">
    <property type="term" value="C:DNA topoisomerase type II (double strand cut, ATP-hydrolyzing) complex"/>
    <property type="evidence" value="ECO:0007669"/>
    <property type="project" value="TreeGrafter"/>
</dbReference>
<dbReference type="GO" id="GO:0005737">
    <property type="term" value="C:cytoplasm"/>
    <property type="evidence" value="ECO:0007669"/>
    <property type="project" value="UniProtKB-SubCell"/>
</dbReference>
<dbReference type="Pfam" id="PF03989">
    <property type="entry name" value="DNA_gyraseA_C"/>
    <property type="match status" value="6"/>
</dbReference>
<dbReference type="GO" id="GO:0006261">
    <property type="term" value="P:DNA-templated DNA replication"/>
    <property type="evidence" value="ECO:0007669"/>
    <property type="project" value="UniProtKB-UniRule"/>
</dbReference>
<dbReference type="Gene3D" id="2.120.10.90">
    <property type="entry name" value="DNA gyrase/topoisomerase IV, subunit A, C-terminal"/>
    <property type="match status" value="1"/>
</dbReference>
<comment type="caution">
    <text evidence="14">The sequence shown here is derived from an EMBL/GenBank/DDBJ whole genome shotgun (WGS) entry which is preliminary data.</text>
</comment>
<reference evidence="14 15" key="1">
    <citation type="submission" date="2010-04" db="EMBL/GenBank/DDBJ databases">
        <authorList>
            <person name="Qin X."/>
            <person name="Bachman B."/>
            <person name="Battles P."/>
            <person name="Bell A."/>
            <person name="Bess C."/>
            <person name="Bickham C."/>
            <person name="Chaboub L."/>
            <person name="Chen D."/>
            <person name="Coyle M."/>
            <person name="Deiros D.R."/>
            <person name="Dinh H."/>
            <person name="Forbes L."/>
            <person name="Fowler G."/>
            <person name="Francisco L."/>
            <person name="Fu Q."/>
            <person name="Gubbala S."/>
            <person name="Hale W."/>
            <person name="Han Y."/>
            <person name="Hemphill L."/>
            <person name="Highlander S.K."/>
            <person name="Hirani K."/>
            <person name="Hogues M."/>
            <person name="Jackson L."/>
            <person name="Jakkamsetti A."/>
            <person name="Javaid M."/>
            <person name="Jiang H."/>
            <person name="Korchina V."/>
            <person name="Kovar C."/>
            <person name="Lara F."/>
            <person name="Lee S."/>
            <person name="Mata R."/>
            <person name="Mathew T."/>
            <person name="Moen C."/>
            <person name="Morales K."/>
            <person name="Munidasa M."/>
            <person name="Nazareth L."/>
            <person name="Ngo R."/>
            <person name="Nguyen L."/>
            <person name="Okwuonu G."/>
            <person name="Ongeri F."/>
            <person name="Patil S."/>
            <person name="Petrosino J."/>
            <person name="Pham C."/>
            <person name="Pham P."/>
            <person name="Pu L.-L."/>
            <person name="Puazo M."/>
            <person name="Raj R."/>
            <person name="Reid J."/>
            <person name="Rouhana J."/>
            <person name="Saada N."/>
            <person name="Shang Y."/>
            <person name="Simmons D."/>
            <person name="Thornton R."/>
            <person name="Warren J."/>
            <person name="Weissenberger G."/>
            <person name="Zhang J."/>
            <person name="Zhang L."/>
            <person name="Zhou C."/>
            <person name="Zhu D."/>
            <person name="Muzny D."/>
            <person name="Worley K."/>
            <person name="Gibbs R."/>
        </authorList>
    </citation>
    <scope>NUCLEOTIDE SEQUENCE [LARGE SCALE GENOMIC DNA]</scope>
    <source>
        <strain evidence="14 15">ATCC 49030</strain>
    </source>
</reference>
<evidence type="ECO:0000256" key="2">
    <source>
        <dbReference type="ARBA" id="ARBA00008263"/>
    </source>
</evidence>
<dbReference type="InterPro" id="IPR005743">
    <property type="entry name" value="GyrA"/>
</dbReference>
<dbReference type="GO" id="GO:0005694">
    <property type="term" value="C:chromosome"/>
    <property type="evidence" value="ECO:0007669"/>
    <property type="project" value="InterPro"/>
</dbReference>
<evidence type="ECO:0000313" key="14">
    <source>
        <dbReference type="EMBL" id="EFG48036.1"/>
    </source>
</evidence>
<feature type="short sequence motif" description="GyrA-box" evidence="9">
    <location>
        <begin position="545"/>
        <end position="551"/>
    </location>
</feature>
<dbReference type="STRING" id="585530.HMPREF0183_0552"/>
<comment type="similarity">
    <text evidence="2 9">Belongs to the type II topoisomerase GyrA/ParC subunit family.</text>
</comment>
<feature type="compositionally biased region" description="Acidic residues" evidence="12">
    <location>
        <begin position="836"/>
        <end position="857"/>
    </location>
</feature>
<feature type="compositionally biased region" description="Acidic residues" evidence="12">
    <location>
        <begin position="864"/>
        <end position="882"/>
    </location>
</feature>
<dbReference type="FunFam" id="3.30.1360.40:FF:000002">
    <property type="entry name" value="DNA gyrase subunit A"/>
    <property type="match status" value="1"/>
</dbReference>
<evidence type="ECO:0000259" key="13">
    <source>
        <dbReference type="PROSITE" id="PS52040"/>
    </source>
</evidence>
<dbReference type="GO" id="GO:0003677">
    <property type="term" value="F:DNA binding"/>
    <property type="evidence" value="ECO:0007669"/>
    <property type="project" value="UniProtKB-UniRule"/>
</dbReference>
<keyword evidence="11" id="KW-0175">Coiled coil</keyword>
<evidence type="ECO:0000256" key="1">
    <source>
        <dbReference type="ARBA" id="ARBA00000185"/>
    </source>
</evidence>
<dbReference type="InterPro" id="IPR002205">
    <property type="entry name" value="Topo_IIA_dom_A"/>
</dbReference>
<evidence type="ECO:0000256" key="8">
    <source>
        <dbReference type="ARBA" id="ARBA00063644"/>
    </source>
</evidence>
<dbReference type="RefSeq" id="WP_005882566.1">
    <property type="nucleotide sequence ID" value="NZ_ADNU01000018.1"/>
</dbReference>
<evidence type="ECO:0000256" key="9">
    <source>
        <dbReference type="HAMAP-Rule" id="MF_01897"/>
    </source>
</evidence>
<dbReference type="Pfam" id="PF00521">
    <property type="entry name" value="DNA_topoisoIV"/>
    <property type="match status" value="1"/>
</dbReference>
<comment type="catalytic activity">
    <reaction evidence="1 9 10">
        <text>ATP-dependent breakage, passage and rejoining of double-stranded DNA.</text>
        <dbReference type="EC" id="5.6.2.2"/>
    </reaction>
</comment>
<dbReference type="Proteomes" id="UP000005714">
    <property type="component" value="Unassembled WGS sequence"/>
</dbReference>
<dbReference type="GO" id="GO:0034335">
    <property type="term" value="F:DNA negative supercoiling activity"/>
    <property type="evidence" value="ECO:0007669"/>
    <property type="project" value="UniProtKB-ARBA"/>
</dbReference>
<dbReference type="SUPFAM" id="SSF101904">
    <property type="entry name" value="GyrA/ParC C-terminal domain-like"/>
    <property type="match status" value="1"/>
</dbReference>
<dbReference type="NCBIfam" id="NF004043">
    <property type="entry name" value="PRK05560.1"/>
    <property type="match status" value="1"/>
</dbReference>
<dbReference type="NCBIfam" id="NF004044">
    <property type="entry name" value="PRK05561.1"/>
    <property type="match status" value="1"/>
</dbReference>
<dbReference type="NCBIfam" id="TIGR01063">
    <property type="entry name" value="gyrA"/>
    <property type="match status" value="1"/>
</dbReference>
<dbReference type="FunFam" id="2.120.10.90:FF:000005">
    <property type="entry name" value="DNA topoisomerase 4 subunit A"/>
    <property type="match status" value="1"/>
</dbReference>